<evidence type="ECO:0000256" key="10">
    <source>
        <dbReference type="ARBA" id="ARBA00023136"/>
    </source>
</evidence>
<keyword evidence="10 11" id="KW-0472">Membrane</keyword>
<keyword evidence="6" id="KW-0479">Metal-binding</keyword>
<keyword evidence="5 11" id="KW-0812">Transmembrane</keyword>
<keyword evidence="8 11" id="KW-1133">Transmembrane helix</keyword>
<dbReference type="InterPro" id="IPR016174">
    <property type="entry name" value="Di-haem_cyt_TM"/>
</dbReference>
<keyword evidence="4" id="KW-0349">Heme</keyword>
<organism evidence="13 14">
    <name type="scientific">Chelatococcus albus</name>
    <dbReference type="NCBI Taxonomy" id="3047466"/>
    <lineage>
        <taxon>Bacteria</taxon>
        <taxon>Pseudomonadati</taxon>
        <taxon>Pseudomonadota</taxon>
        <taxon>Alphaproteobacteria</taxon>
        <taxon>Hyphomicrobiales</taxon>
        <taxon>Chelatococcaceae</taxon>
        <taxon>Chelatococcus</taxon>
    </lineage>
</organism>
<feature type="transmembrane region" description="Helical" evidence="11">
    <location>
        <begin position="21"/>
        <end position="39"/>
    </location>
</feature>
<keyword evidence="9" id="KW-0408">Iron</keyword>
<feature type="transmembrane region" description="Helical" evidence="11">
    <location>
        <begin position="147"/>
        <end position="169"/>
    </location>
</feature>
<feature type="transmembrane region" description="Helical" evidence="11">
    <location>
        <begin position="59"/>
        <end position="80"/>
    </location>
</feature>
<evidence type="ECO:0000256" key="6">
    <source>
        <dbReference type="ARBA" id="ARBA00022723"/>
    </source>
</evidence>
<dbReference type="Pfam" id="PF01292">
    <property type="entry name" value="Ni_hydr_CYTB"/>
    <property type="match status" value="1"/>
</dbReference>
<evidence type="ECO:0000256" key="9">
    <source>
        <dbReference type="ARBA" id="ARBA00023004"/>
    </source>
</evidence>
<dbReference type="SUPFAM" id="SSF81342">
    <property type="entry name" value="Transmembrane di-heme cytochromes"/>
    <property type="match status" value="1"/>
</dbReference>
<evidence type="ECO:0000256" key="1">
    <source>
        <dbReference type="ARBA" id="ARBA00004651"/>
    </source>
</evidence>
<feature type="transmembrane region" description="Helical" evidence="11">
    <location>
        <begin position="114"/>
        <end position="135"/>
    </location>
</feature>
<evidence type="ECO:0000256" key="2">
    <source>
        <dbReference type="ARBA" id="ARBA00022448"/>
    </source>
</evidence>
<evidence type="ECO:0000313" key="14">
    <source>
        <dbReference type="Proteomes" id="UP001321492"/>
    </source>
</evidence>
<dbReference type="SUPFAM" id="SSF49344">
    <property type="entry name" value="CBD9-like"/>
    <property type="match status" value="1"/>
</dbReference>
<evidence type="ECO:0000256" key="7">
    <source>
        <dbReference type="ARBA" id="ARBA00022982"/>
    </source>
</evidence>
<reference evidence="13 14" key="1">
    <citation type="submission" date="2023-05" db="EMBL/GenBank/DDBJ databases">
        <title>Chelatococcus sp. nov., a moderately thermophilic bacterium isolated from hot spring microbial mat.</title>
        <authorList>
            <person name="Hu C.-J."/>
            <person name="Li W.-J."/>
        </authorList>
    </citation>
    <scope>NUCLEOTIDE SEQUENCE [LARGE SCALE GENOMIC DNA]</scope>
    <source>
        <strain evidence="13 14">SYSU G07232</strain>
    </source>
</reference>
<dbReference type="SMART" id="SM00887">
    <property type="entry name" value="EB_dh"/>
    <property type="match status" value="1"/>
</dbReference>
<comment type="subcellular location">
    <subcellularLocation>
        <location evidence="1">Cell membrane</location>
        <topology evidence="1">Multi-pass membrane protein</topology>
    </subcellularLocation>
</comment>
<dbReference type="Gene3D" id="1.20.950.20">
    <property type="entry name" value="Transmembrane di-heme cytochromes, Chain C"/>
    <property type="match status" value="1"/>
</dbReference>
<name>A0ABT7AIB5_9HYPH</name>
<evidence type="ECO:0000256" key="8">
    <source>
        <dbReference type="ARBA" id="ARBA00022989"/>
    </source>
</evidence>
<feature type="transmembrane region" description="Helical" evidence="11">
    <location>
        <begin position="190"/>
        <end position="209"/>
    </location>
</feature>
<proteinExistence type="predicted"/>
<dbReference type="EMBL" id="JASJEV010000007">
    <property type="protein sequence ID" value="MDJ1159122.1"/>
    <property type="molecule type" value="Genomic_DNA"/>
</dbReference>
<dbReference type="InterPro" id="IPR011577">
    <property type="entry name" value="Cyt_b561_bac/Ni-Hgenase"/>
</dbReference>
<dbReference type="CDD" id="cd09625">
    <property type="entry name" value="DOMON_like_cytochrome"/>
    <property type="match status" value="1"/>
</dbReference>
<dbReference type="Proteomes" id="UP001321492">
    <property type="component" value="Unassembled WGS sequence"/>
</dbReference>
<dbReference type="RefSeq" id="WP_283741105.1">
    <property type="nucleotide sequence ID" value="NZ_JASJEV010000007.1"/>
</dbReference>
<keyword evidence="2" id="KW-0813">Transport</keyword>
<feature type="domain" description="Cytochrome c-552/DMSO reductase-like haem-binding" evidence="12">
    <location>
        <begin position="234"/>
        <end position="555"/>
    </location>
</feature>
<comment type="caution">
    <text evidence="13">The sequence shown here is derived from an EMBL/GenBank/DDBJ whole genome shotgun (WGS) entry which is preliminary data.</text>
</comment>
<evidence type="ECO:0000256" key="3">
    <source>
        <dbReference type="ARBA" id="ARBA00022475"/>
    </source>
</evidence>
<keyword evidence="7" id="KW-0249">Electron transport</keyword>
<dbReference type="Pfam" id="PF09459">
    <property type="entry name" value="EB_dh"/>
    <property type="match status" value="1"/>
</dbReference>
<keyword evidence="14" id="KW-1185">Reference proteome</keyword>
<evidence type="ECO:0000256" key="5">
    <source>
        <dbReference type="ARBA" id="ARBA00022692"/>
    </source>
</evidence>
<evidence type="ECO:0000313" key="13">
    <source>
        <dbReference type="EMBL" id="MDJ1159122.1"/>
    </source>
</evidence>
<keyword evidence="3" id="KW-1003">Cell membrane</keyword>
<dbReference type="Gene3D" id="2.60.40.1190">
    <property type="match status" value="1"/>
</dbReference>
<sequence>MGRSPRSGPPRSDVGTILLHWLTAVAMVASLVTGLRIAADAPEAVISRALSPVLPQGEVWTVHVVAGLTLFFAAGAYVVYLRRSGLERRVALKKLRVFQLPAANRLRWGAVNVALHWTLYGLVIVLTASGVALYLGHGGWIVPVHTVAALATLVYILVHVLAHYGYGGWGQLLRLFRPSALVVTAAVRPRPLLVAGLVGAGVAAALAGLDWSTRDLLPIIRVGQAPVLDGVLDDPAWKASRAVSILTQQGTGLGGRGESTVEVRAVHDGQAIHFAFRWQDPTRSLRRLPLVKKADGWHMVDGRADRADVIDFYEDKFSVIFSRSNAFGGGGGTHLGPRPLADRPPALNDRGLHYTTDGSIIDMWQWKASRGGLLGHVDDQFIGPPLEPTPKDWDRTARYQGGYTGDPGRAFYAYNYRTEPPGGYRGPVGVQRLPKDLAATRQALGTFDLDPNSSDGEGARWWMTEAESVPYSPEVDAAIPVGTVIPGVLIMGEYSGDRADVRGSARWKDGWWTLEATRRLATGSRYDVDFLPGEPLYMWVAVFDHTQTRHTRHMRPVRLELR</sequence>
<evidence type="ECO:0000256" key="4">
    <source>
        <dbReference type="ARBA" id="ARBA00022617"/>
    </source>
</evidence>
<gene>
    <name evidence="13" type="ORF">QNA08_12830</name>
</gene>
<evidence type="ECO:0000259" key="12">
    <source>
        <dbReference type="SMART" id="SM00887"/>
    </source>
</evidence>
<accession>A0ABT7AIB5</accession>
<protein>
    <submittedName>
        <fullName evidence="13">Ethylbenzene dehydrogenase-related protein</fullName>
    </submittedName>
</protein>
<evidence type="ECO:0000256" key="11">
    <source>
        <dbReference type="SAM" id="Phobius"/>
    </source>
</evidence>
<dbReference type="InterPro" id="IPR019020">
    <property type="entry name" value="Cyt-c552/DMSO_Rdtase_haem-bd"/>
</dbReference>